<reference evidence="3 4" key="1">
    <citation type="submission" date="2019-01" db="EMBL/GenBank/DDBJ databases">
        <title>Litorilituus lipolytica sp. nov., isolated from intertidal sand of the Yellow Sea in China.</title>
        <authorList>
            <person name="Liu A."/>
        </authorList>
    </citation>
    <scope>NUCLEOTIDE SEQUENCE [LARGE SCALE GENOMIC DNA]</scope>
    <source>
        <strain evidence="3 4">RZ04</strain>
    </source>
</reference>
<proteinExistence type="predicted"/>
<keyword evidence="3" id="KW-0378">Hydrolase</keyword>
<feature type="domain" description="Serine aminopeptidase S33" evidence="2">
    <location>
        <begin position="124"/>
        <end position="244"/>
    </location>
</feature>
<dbReference type="EMBL" id="SAWY01000019">
    <property type="protein sequence ID" value="TPH15636.1"/>
    <property type="molecule type" value="Genomic_DNA"/>
</dbReference>
<dbReference type="OrthoDB" id="8476759at2"/>
<evidence type="ECO:0000313" key="4">
    <source>
        <dbReference type="Proteomes" id="UP000315303"/>
    </source>
</evidence>
<accession>A0A502KVZ5</accession>
<evidence type="ECO:0000313" key="3">
    <source>
        <dbReference type="EMBL" id="TPH15636.1"/>
    </source>
</evidence>
<dbReference type="Pfam" id="PF12146">
    <property type="entry name" value="Hydrolase_4"/>
    <property type="match status" value="1"/>
</dbReference>
<feature type="chain" id="PRO_5021464061" evidence="1">
    <location>
        <begin position="22"/>
        <end position="455"/>
    </location>
</feature>
<dbReference type="GO" id="GO:0016787">
    <property type="term" value="F:hydrolase activity"/>
    <property type="evidence" value="ECO:0007669"/>
    <property type="project" value="UniProtKB-KW"/>
</dbReference>
<evidence type="ECO:0000256" key="1">
    <source>
        <dbReference type="SAM" id="SignalP"/>
    </source>
</evidence>
<dbReference type="Proteomes" id="UP000315303">
    <property type="component" value="Unassembled WGS sequence"/>
</dbReference>
<dbReference type="InterPro" id="IPR029058">
    <property type="entry name" value="AB_hydrolase_fold"/>
</dbReference>
<comment type="caution">
    <text evidence="3">The sequence shown here is derived from an EMBL/GenBank/DDBJ whole genome shotgun (WGS) entry which is preliminary data.</text>
</comment>
<sequence length="455" mass="51473">MNLFSQLFIGLLIFISPTLFAKQATCLDFSFEPKAIEQHIAAGKYRESHYPAAGKEIEFSFSPDLSFEQYIQYSYQLIESKNPRAELPCPIYSKTFNQLATVNSWPKEPTIAQLIAPFELAQPDTKKAVLLIHGLTDSPYSYHDLAQFFYQQGFTVRTLLLPGHGTAPSALRHVSYRDWQLAAKYGIERTVRDFDQVYLGGFSTGGALIFDYFMHKDTIDKKIAGLFMWSPASKAKSDMAWLAQYVDYIPFVDWIDLSMDADFAKYESFPYNAAAQVHSLMSRIVGENASSKRKMHDIPLFLVASEHDQTIETKQTFVLVDEWQQGKVSANDDPSRFVFYGDKDSIPEAIQQSISVINPTCETNPLCEKIVDIAHTATTNSPENPHYGVLGQYRNCEHYIKDIALFSACKTNEGVVKGELTEENLANIKVMQRLTYNPHYQAMLTSLKGFIAAIE</sequence>
<dbReference type="RefSeq" id="WP_140603035.1">
    <property type="nucleotide sequence ID" value="NZ_SAWY01000019.1"/>
</dbReference>
<dbReference type="Gene3D" id="3.40.50.1820">
    <property type="entry name" value="alpha/beta hydrolase"/>
    <property type="match status" value="1"/>
</dbReference>
<keyword evidence="1" id="KW-0732">Signal</keyword>
<evidence type="ECO:0000259" key="2">
    <source>
        <dbReference type="Pfam" id="PF12146"/>
    </source>
</evidence>
<dbReference type="SUPFAM" id="SSF53474">
    <property type="entry name" value="alpha/beta-Hydrolases"/>
    <property type="match status" value="1"/>
</dbReference>
<organism evidence="3 4">
    <name type="scientific">Litorilituus lipolyticus</name>
    <dbReference type="NCBI Taxonomy" id="2491017"/>
    <lineage>
        <taxon>Bacteria</taxon>
        <taxon>Pseudomonadati</taxon>
        <taxon>Pseudomonadota</taxon>
        <taxon>Gammaproteobacteria</taxon>
        <taxon>Alteromonadales</taxon>
        <taxon>Colwelliaceae</taxon>
        <taxon>Litorilituus</taxon>
    </lineage>
</organism>
<gene>
    <name evidence="3" type="ORF">EPA86_08655</name>
</gene>
<protein>
    <submittedName>
        <fullName evidence="3">Alpha/beta fold hydrolase</fullName>
    </submittedName>
</protein>
<keyword evidence="4" id="KW-1185">Reference proteome</keyword>
<dbReference type="AlphaFoldDB" id="A0A502KVZ5"/>
<feature type="signal peptide" evidence="1">
    <location>
        <begin position="1"/>
        <end position="21"/>
    </location>
</feature>
<dbReference type="InterPro" id="IPR022742">
    <property type="entry name" value="Hydrolase_4"/>
</dbReference>
<name>A0A502KVZ5_9GAMM</name>